<sequence>KDVTKPVKPVLADVSGECSATVTAPTTTDNCSGTITGTTSDALTYTTQGTHIITWTFTDAAGNVETATQNVMVKDLTKPVKPVLADVSGECSATVTAPTTTDNCSGTLTGTTSDALTYTTQGTHIITWTFTDAAGNIETATQNVIVKDVTKPVKPVLADITGECSATAMAPTTTDNCSGTLTGTTSDALTYTTQGTHIITWTFTDAAGNIETTTQNVMVKDVTKPVKPVLADVTGECSATVTAPTTTDNCSGTLTGTTSDALTYTTQGTHIITWTFTDAAGNIETATQNVIVKDVTKPVKPVLADITGECSATAMAPTTTDNCSGTLTGTTSDALTYTTQGTHIITWTFTDAAGNIETATQKVILTNIKAPIVTIVSQPTCATATGSILISASAGVTYSVDGGAYSANTSYILTSGDHVVRAKSTGGCISEFTSVIINAQPAAPSATISYGQTEYQATGTANVIHTGQAGGTYSASPSGLSINAATGAINLGSSTPNQTYMITYNFSNGSCSGSTTTSVKINSVPATISYGKPAFCATGIVSVTRTGPTGGVYTSNNTGLKINSSTGEINLTSSTPGNYVVTYEYKNGSITANTTTTITINAMPVIGITSNLGLEISKGDIATLTASGGTSYTWTGTDIQSGQNTAILTVRPKTTTTYTVIATNANGCSDAMQITIKVKEDLKLIPNNVITPNGDGKNDTWVIKNIDYYPNNKVGIYDRAGRLVYSKKGYTNDWDGTLNGNPLSEDAYIYVIDMGTGVGLIRGTVSIIRDYK</sequence>
<gene>
    <name evidence="1" type="ORF">O0955_05845</name>
</gene>
<proteinExistence type="predicted"/>
<evidence type="ECO:0000313" key="2">
    <source>
        <dbReference type="Proteomes" id="UP001144347"/>
    </source>
</evidence>
<dbReference type="Gene3D" id="2.60.40.10">
    <property type="entry name" value="Immunoglobulins"/>
    <property type="match status" value="5"/>
</dbReference>
<comment type="caution">
    <text evidence="1">The sequence shown here is derived from an EMBL/GenBank/DDBJ whole genome shotgun (WGS) entry which is preliminary data.</text>
</comment>
<dbReference type="NCBIfam" id="TIGR04131">
    <property type="entry name" value="Bac_Flav_CTERM"/>
    <property type="match status" value="1"/>
</dbReference>
<dbReference type="EMBL" id="JAPWGM010000002">
    <property type="protein sequence ID" value="MCZ4243524.1"/>
    <property type="molecule type" value="Genomic_DNA"/>
</dbReference>
<dbReference type="InterPro" id="IPR026341">
    <property type="entry name" value="T9SS_type_B"/>
</dbReference>
<name>A0ABT4L9N4_9SPHI</name>
<dbReference type="RefSeq" id="WP_269426604.1">
    <property type="nucleotide sequence ID" value="NZ_JAPWGM010000002.1"/>
</dbReference>
<dbReference type="PANTHER" id="PTHR24273:SF32">
    <property type="entry name" value="HYALIN"/>
    <property type="match status" value="1"/>
</dbReference>
<reference evidence="1" key="1">
    <citation type="submission" date="2022-12" db="EMBL/GenBank/DDBJ databases">
        <title>Genome sequence of HCMS5-2.</title>
        <authorList>
            <person name="Woo H."/>
        </authorList>
    </citation>
    <scope>NUCLEOTIDE SEQUENCE</scope>
    <source>
        <strain evidence="1">HCMS5-2</strain>
    </source>
</reference>
<evidence type="ECO:0000313" key="1">
    <source>
        <dbReference type="EMBL" id="MCZ4243524.1"/>
    </source>
</evidence>
<organism evidence="1 2">
    <name type="scientific">Pedobacter punctiformis</name>
    <dbReference type="NCBI Taxonomy" id="3004097"/>
    <lineage>
        <taxon>Bacteria</taxon>
        <taxon>Pseudomonadati</taxon>
        <taxon>Bacteroidota</taxon>
        <taxon>Sphingobacteriia</taxon>
        <taxon>Sphingobacteriales</taxon>
        <taxon>Sphingobacteriaceae</taxon>
        <taxon>Pedobacter</taxon>
    </lineage>
</organism>
<feature type="non-terminal residue" evidence="1">
    <location>
        <position position="1"/>
    </location>
</feature>
<keyword evidence="2" id="KW-1185">Reference proteome</keyword>
<protein>
    <submittedName>
        <fullName evidence="1">Gliding motility-associated C-terminal domain-containing protein</fullName>
    </submittedName>
</protein>
<dbReference type="InterPro" id="IPR013783">
    <property type="entry name" value="Ig-like_fold"/>
</dbReference>
<accession>A0ABT4L9N4</accession>
<dbReference type="Proteomes" id="UP001144347">
    <property type="component" value="Unassembled WGS sequence"/>
</dbReference>
<dbReference type="Pfam" id="PF13585">
    <property type="entry name" value="CHU_C"/>
    <property type="match status" value="1"/>
</dbReference>
<dbReference type="PANTHER" id="PTHR24273">
    <property type="entry name" value="FI04643P-RELATED"/>
    <property type="match status" value="1"/>
</dbReference>